<dbReference type="EMBL" id="NMUH01000934">
    <property type="protein sequence ID" value="MQL86886.1"/>
    <property type="molecule type" value="Genomic_DNA"/>
</dbReference>
<proteinExistence type="predicted"/>
<feature type="non-terminal residue" evidence="1">
    <location>
        <position position="1"/>
    </location>
</feature>
<gene>
    <name evidence="1" type="ORF">Taro_019421</name>
</gene>
<evidence type="ECO:0000313" key="1">
    <source>
        <dbReference type="EMBL" id="MQL86886.1"/>
    </source>
</evidence>
<keyword evidence="2" id="KW-1185">Reference proteome</keyword>
<dbReference type="Proteomes" id="UP000652761">
    <property type="component" value="Unassembled WGS sequence"/>
</dbReference>
<organism evidence="1 2">
    <name type="scientific">Colocasia esculenta</name>
    <name type="common">Wild taro</name>
    <name type="synonym">Arum esculentum</name>
    <dbReference type="NCBI Taxonomy" id="4460"/>
    <lineage>
        <taxon>Eukaryota</taxon>
        <taxon>Viridiplantae</taxon>
        <taxon>Streptophyta</taxon>
        <taxon>Embryophyta</taxon>
        <taxon>Tracheophyta</taxon>
        <taxon>Spermatophyta</taxon>
        <taxon>Magnoliopsida</taxon>
        <taxon>Liliopsida</taxon>
        <taxon>Araceae</taxon>
        <taxon>Aroideae</taxon>
        <taxon>Colocasieae</taxon>
        <taxon>Colocasia</taxon>
    </lineage>
</organism>
<dbReference type="AlphaFoldDB" id="A0A843UW99"/>
<accession>A0A843UW99</accession>
<protein>
    <submittedName>
        <fullName evidence="1">Uncharacterized protein</fullName>
    </submittedName>
</protein>
<comment type="caution">
    <text evidence="1">The sequence shown here is derived from an EMBL/GenBank/DDBJ whole genome shotgun (WGS) entry which is preliminary data.</text>
</comment>
<name>A0A843UW99_COLES</name>
<sequence>MSVRGGTGLCDFPTSRCVWGPGWFCLWALDLVELGARRRGSSVSDEFTEAVVAPCDVSSSGSECCELLYLSELRVVLCKFS</sequence>
<reference evidence="1" key="1">
    <citation type="submission" date="2017-07" db="EMBL/GenBank/DDBJ databases">
        <title>Taro Niue Genome Assembly and Annotation.</title>
        <authorList>
            <person name="Atibalentja N."/>
            <person name="Keating K."/>
            <person name="Fields C.J."/>
        </authorList>
    </citation>
    <scope>NUCLEOTIDE SEQUENCE</scope>
    <source>
        <strain evidence="1">Niue_2</strain>
        <tissue evidence="1">Leaf</tissue>
    </source>
</reference>
<evidence type="ECO:0000313" key="2">
    <source>
        <dbReference type="Proteomes" id="UP000652761"/>
    </source>
</evidence>